<name>A0A1I7UKY2_9PELO</name>
<feature type="transmembrane region" description="Helical" evidence="1">
    <location>
        <begin position="124"/>
        <end position="150"/>
    </location>
</feature>
<dbReference type="WBParaSite" id="Csp11.Scaffold630.g16991.t1">
    <property type="protein sequence ID" value="Csp11.Scaffold630.g16991.t1"/>
    <property type="gene ID" value="Csp11.Scaffold630.g16991"/>
</dbReference>
<dbReference type="Pfam" id="PF10327">
    <property type="entry name" value="7TM_GPCR_Sri"/>
    <property type="match status" value="1"/>
</dbReference>
<evidence type="ECO:0000313" key="2">
    <source>
        <dbReference type="Proteomes" id="UP000095282"/>
    </source>
</evidence>
<feature type="transmembrane region" description="Helical" evidence="1">
    <location>
        <begin position="171"/>
        <end position="195"/>
    </location>
</feature>
<dbReference type="Proteomes" id="UP000095282">
    <property type="component" value="Unplaced"/>
</dbReference>
<keyword evidence="1" id="KW-1133">Transmembrane helix</keyword>
<dbReference type="PANTHER" id="PTHR45830:SF4">
    <property type="entry name" value="G_PROTEIN_RECEP_F1_2 DOMAIN-CONTAINING PROTEIN"/>
    <property type="match status" value="1"/>
</dbReference>
<feature type="transmembrane region" description="Helical" evidence="1">
    <location>
        <begin position="207"/>
        <end position="228"/>
    </location>
</feature>
<evidence type="ECO:0000256" key="1">
    <source>
        <dbReference type="SAM" id="Phobius"/>
    </source>
</evidence>
<keyword evidence="2" id="KW-1185">Reference proteome</keyword>
<organism evidence="2 3">
    <name type="scientific">Caenorhabditis tropicalis</name>
    <dbReference type="NCBI Taxonomy" id="1561998"/>
    <lineage>
        <taxon>Eukaryota</taxon>
        <taxon>Metazoa</taxon>
        <taxon>Ecdysozoa</taxon>
        <taxon>Nematoda</taxon>
        <taxon>Chromadorea</taxon>
        <taxon>Rhabditida</taxon>
        <taxon>Rhabditina</taxon>
        <taxon>Rhabditomorpha</taxon>
        <taxon>Rhabditoidea</taxon>
        <taxon>Rhabditidae</taxon>
        <taxon>Peloderinae</taxon>
        <taxon>Caenorhabditis</taxon>
    </lineage>
</organism>
<dbReference type="AlphaFoldDB" id="A0A1I7UKY2"/>
<dbReference type="InterPro" id="IPR019429">
    <property type="entry name" value="7TM_GPCR_serpentine_rcpt_Sri"/>
</dbReference>
<feature type="transmembrane region" description="Helical" evidence="1">
    <location>
        <begin position="25"/>
        <end position="47"/>
    </location>
</feature>
<sequence length="268" mass="30986">MSLFPILGGYCEGFLANYFGIWSHYLIAFLLPSIIFQVLCLVVCFLIKHQGIARVVIHNVVPDTVYHCFLFLLFSLPILTFFLFREAGMTREEQTLYVSTVYPNYRTQFEKQQNYAVYKFNTQFLILIIEAAIIFFFSTTVFVFITVDMIKMLKRLQKKVSAVSFKRYQSAVISLVAQFGASVVMLTPLTFFVWIAISGMENAQDLVLIPLFICALHSIINALVLIFSNPQYRDFVFRKIPMSRFKDASLAFQSRSRIHPRSTRSPRP</sequence>
<keyword evidence="1" id="KW-0472">Membrane</keyword>
<feature type="transmembrane region" description="Helical" evidence="1">
    <location>
        <begin position="68"/>
        <end position="84"/>
    </location>
</feature>
<evidence type="ECO:0000313" key="3">
    <source>
        <dbReference type="WBParaSite" id="Csp11.Scaffold630.g16991.t1"/>
    </source>
</evidence>
<dbReference type="SUPFAM" id="SSF81321">
    <property type="entry name" value="Family A G protein-coupled receptor-like"/>
    <property type="match status" value="1"/>
</dbReference>
<dbReference type="eggNOG" id="ENOG502TJK0">
    <property type="taxonomic scope" value="Eukaryota"/>
</dbReference>
<accession>A0A1I7UKY2</accession>
<proteinExistence type="predicted"/>
<protein>
    <submittedName>
        <fullName evidence="3">Serpentine Receptor, class H</fullName>
    </submittedName>
</protein>
<dbReference type="PANTHER" id="PTHR45830">
    <property type="entry name" value="SERPENTINE RECEPTOR, CLASS I"/>
    <property type="match status" value="1"/>
</dbReference>
<reference evidence="3" key="1">
    <citation type="submission" date="2016-11" db="UniProtKB">
        <authorList>
            <consortium name="WormBaseParasite"/>
        </authorList>
    </citation>
    <scope>IDENTIFICATION</scope>
</reference>
<dbReference type="Gene3D" id="1.20.1070.10">
    <property type="entry name" value="Rhodopsin 7-helix transmembrane proteins"/>
    <property type="match status" value="1"/>
</dbReference>
<keyword evidence="1" id="KW-0812">Transmembrane</keyword>